<protein>
    <submittedName>
        <fullName evidence="1">Uncharacterized protein</fullName>
    </submittedName>
</protein>
<organism evidence="1">
    <name type="scientific">Anguilla anguilla</name>
    <name type="common">European freshwater eel</name>
    <name type="synonym">Muraena anguilla</name>
    <dbReference type="NCBI Taxonomy" id="7936"/>
    <lineage>
        <taxon>Eukaryota</taxon>
        <taxon>Metazoa</taxon>
        <taxon>Chordata</taxon>
        <taxon>Craniata</taxon>
        <taxon>Vertebrata</taxon>
        <taxon>Euteleostomi</taxon>
        <taxon>Actinopterygii</taxon>
        <taxon>Neopterygii</taxon>
        <taxon>Teleostei</taxon>
        <taxon>Anguilliformes</taxon>
        <taxon>Anguillidae</taxon>
        <taxon>Anguilla</taxon>
    </lineage>
</organism>
<evidence type="ECO:0000313" key="1">
    <source>
        <dbReference type="EMBL" id="JAH95096.1"/>
    </source>
</evidence>
<reference evidence="1" key="2">
    <citation type="journal article" date="2015" name="Fish Shellfish Immunol.">
        <title>Early steps in the European eel (Anguilla anguilla)-Vibrio vulnificus interaction in the gills: Role of the RtxA13 toxin.</title>
        <authorList>
            <person name="Callol A."/>
            <person name="Pajuelo D."/>
            <person name="Ebbesson L."/>
            <person name="Teles M."/>
            <person name="MacKenzie S."/>
            <person name="Amaro C."/>
        </authorList>
    </citation>
    <scope>NUCLEOTIDE SEQUENCE</scope>
</reference>
<dbReference type="AlphaFoldDB" id="A0A0E9WY09"/>
<proteinExistence type="predicted"/>
<sequence length="60" mass="7193">MENHKYISYKNEVTFCILQTFLQCGGKSSEMETVPPWVICIFRCMVEPPRYRLMREVVME</sequence>
<dbReference type="EMBL" id="GBXM01013481">
    <property type="protein sequence ID" value="JAH95096.1"/>
    <property type="molecule type" value="Transcribed_RNA"/>
</dbReference>
<name>A0A0E9WY09_ANGAN</name>
<accession>A0A0E9WY09</accession>
<reference evidence="1" key="1">
    <citation type="submission" date="2014-11" db="EMBL/GenBank/DDBJ databases">
        <authorList>
            <person name="Amaro Gonzalez C."/>
        </authorList>
    </citation>
    <scope>NUCLEOTIDE SEQUENCE</scope>
</reference>